<dbReference type="EMBL" id="NJAJ01000008">
    <property type="protein sequence ID" value="PHM66444.1"/>
    <property type="molecule type" value="Genomic_DNA"/>
</dbReference>
<reference evidence="2 3" key="1">
    <citation type="journal article" date="2017" name="Nat. Microbiol.">
        <title>Natural product diversity associated with the nematode symbionts Photorhabdus and Xenorhabdus.</title>
        <authorList>
            <person name="Tobias N.J."/>
            <person name="Wolff H."/>
            <person name="Djahanschiri B."/>
            <person name="Grundmann F."/>
            <person name="Kronenwerth M."/>
            <person name="Shi Y.M."/>
            <person name="Simonyi S."/>
            <person name="Grun P."/>
            <person name="Shapiro-Ilan D."/>
            <person name="Pidot S.J."/>
            <person name="Stinear T.P."/>
            <person name="Ebersberger I."/>
            <person name="Bode H.B."/>
        </authorList>
    </citation>
    <scope>NUCLEOTIDE SEQUENCE [LARGE SCALE GENOMIC DNA]</scope>
    <source>
        <strain evidence="2 3">DSM 17904</strain>
    </source>
</reference>
<dbReference type="AlphaFoldDB" id="A0A2D0KSP8"/>
<dbReference type="Proteomes" id="UP000222366">
    <property type="component" value="Unassembled WGS sequence"/>
</dbReference>
<keyword evidence="1" id="KW-1133">Transmembrane helix</keyword>
<keyword evidence="1" id="KW-0812">Transmembrane</keyword>
<evidence type="ECO:0000256" key="1">
    <source>
        <dbReference type="SAM" id="Phobius"/>
    </source>
</evidence>
<dbReference type="Gene3D" id="3.40.50.1110">
    <property type="entry name" value="SGNH hydrolase"/>
    <property type="match status" value="1"/>
</dbReference>
<dbReference type="Pfam" id="PF04311">
    <property type="entry name" value="DUF459"/>
    <property type="match status" value="1"/>
</dbReference>
<evidence type="ECO:0000313" key="3">
    <source>
        <dbReference type="Proteomes" id="UP000222366"/>
    </source>
</evidence>
<comment type="caution">
    <text evidence="2">The sequence shown here is derived from an EMBL/GenBank/DDBJ whole genome shotgun (WGS) entry which is preliminary data.</text>
</comment>
<sequence>MLTSEFTSTFKNVGRVIFIVFLTTLLLIWLNQSSLDNFWQQKYHRNSPWTVLKGEPLWDLGNNIQKGVVAAGETFIAHAGGHHQEKSQQARDNGGFSSALLPEFQVGLHFLQGYIYPVESRYLKFPDLLRKDIKIPLSPLLVNNQKINRSVEIIQKTEVRLGNRDKVLFAGDSMMQGVAPHLKRRLYQEYGISGINLSRQNTGLTYSGFFDWPKAIRNALNQDPDIRLVIVFLGPNDPWGIPAKPGESYLKFASESWESVYRQRIEVILNDAREHNVDVIWIGPPNMRQKKLSGNMAYLSKLYQAEVAKMGEIYVSVNDMFKYQSENYSDYIGDGSSTIKLRSGDGIHFSLSGQKVIADSIFSLITAIQEPVEENATIQTVP</sequence>
<dbReference type="GO" id="GO:0004622">
    <property type="term" value="F:phosphatidylcholine lysophospholipase activity"/>
    <property type="evidence" value="ECO:0007669"/>
    <property type="project" value="TreeGrafter"/>
</dbReference>
<dbReference type="InterPro" id="IPR036514">
    <property type="entry name" value="SGNH_hydro_sf"/>
</dbReference>
<dbReference type="PANTHER" id="PTHR30383:SF24">
    <property type="entry name" value="THIOESTERASE 1_PROTEASE 1_LYSOPHOSPHOLIPASE L1"/>
    <property type="match status" value="1"/>
</dbReference>
<dbReference type="SUPFAM" id="SSF52266">
    <property type="entry name" value="SGNH hydrolase"/>
    <property type="match status" value="1"/>
</dbReference>
<accession>A0A2D0KSP8</accession>
<dbReference type="CDD" id="cd01829">
    <property type="entry name" value="SGNH_hydrolase_peri2"/>
    <property type="match status" value="1"/>
</dbReference>
<proteinExistence type="predicted"/>
<dbReference type="PANTHER" id="PTHR30383">
    <property type="entry name" value="THIOESTERASE 1/PROTEASE 1/LYSOPHOSPHOLIPASE L1"/>
    <property type="match status" value="1"/>
</dbReference>
<name>A0A2D0KSP8_9GAMM</name>
<feature type="transmembrane region" description="Helical" evidence="1">
    <location>
        <begin position="12"/>
        <end position="30"/>
    </location>
</feature>
<dbReference type="InterPro" id="IPR007407">
    <property type="entry name" value="DUF459"/>
</dbReference>
<keyword evidence="1" id="KW-0472">Membrane</keyword>
<gene>
    <name evidence="2" type="ORF">Xsto_01047</name>
</gene>
<organism evidence="2 3">
    <name type="scientific">Xenorhabdus stockiae</name>
    <dbReference type="NCBI Taxonomy" id="351614"/>
    <lineage>
        <taxon>Bacteria</taxon>
        <taxon>Pseudomonadati</taxon>
        <taxon>Pseudomonadota</taxon>
        <taxon>Gammaproteobacteria</taxon>
        <taxon>Enterobacterales</taxon>
        <taxon>Morganellaceae</taxon>
        <taxon>Xenorhabdus</taxon>
    </lineage>
</organism>
<protein>
    <submittedName>
        <fullName evidence="2">Periplasmic protein</fullName>
    </submittedName>
</protein>
<dbReference type="InterPro" id="IPR051532">
    <property type="entry name" value="Ester_Hydrolysis_Enzymes"/>
</dbReference>
<dbReference type="RefSeq" id="WP_099124358.1">
    <property type="nucleotide sequence ID" value="NZ_CAWNRH010000159.1"/>
</dbReference>
<keyword evidence="3" id="KW-1185">Reference proteome</keyword>
<evidence type="ECO:0000313" key="2">
    <source>
        <dbReference type="EMBL" id="PHM66444.1"/>
    </source>
</evidence>